<evidence type="ECO:0000313" key="3">
    <source>
        <dbReference type="EMBL" id="KAK4071733.1"/>
    </source>
</evidence>
<dbReference type="Pfam" id="PF14479">
    <property type="entry name" value="HeLo"/>
    <property type="match status" value="1"/>
</dbReference>
<keyword evidence="4" id="KW-1185">Reference proteome</keyword>
<dbReference type="PANTHER" id="PTHR37542:SF1">
    <property type="entry name" value="PRION-INHIBITION AND PROPAGATION HELO DOMAIN-CONTAINING PROTEIN"/>
    <property type="match status" value="1"/>
</dbReference>
<accession>A0AAE1ICD6</accession>
<organism evidence="3 4">
    <name type="scientific">Trichoderma aggressivum f. europaeum</name>
    <dbReference type="NCBI Taxonomy" id="173218"/>
    <lineage>
        <taxon>Eukaryota</taxon>
        <taxon>Fungi</taxon>
        <taxon>Dikarya</taxon>
        <taxon>Ascomycota</taxon>
        <taxon>Pezizomycotina</taxon>
        <taxon>Sordariomycetes</taxon>
        <taxon>Hypocreomycetidae</taxon>
        <taxon>Hypocreales</taxon>
        <taxon>Hypocreaceae</taxon>
        <taxon>Trichoderma</taxon>
    </lineage>
</organism>
<dbReference type="InterPro" id="IPR029498">
    <property type="entry name" value="HeLo_dom"/>
</dbReference>
<protein>
    <recommendedName>
        <fullName evidence="5">Protein kinase domain-containing protein</fullName>
    </recommendedName>
</protein>
<dbReference type="GeneID" id="87920448"/>
<comment type="caution">
    <text evidence="3">The sequence shown here is derived from an EMBL/GenBank/DDBJ whole genome shotgun (WGS) entry which is preliminary data.</text>
</comment>
<dbReference type="InterPro" id="IPR038305">
    <property type="entry name" value="HeLo_sf"/>
</dbReference>
<sequence length="614" mass="69315">MLLLDSSNAPIDVNRPIGYNFLVDIVEMPESCAERRQNLIIEYNWLLAWAKEAELIDEISQDSISRSLGAPPLEIAAILSAIRTVLETIAELYGRYEELRPDSTGEQGKPEQDGTLKSSFTEISTMVLAYNEKRRARISRPPPWTSASKVVAGVGAVFKYPKRIRWVLVDEAAFDVALKRLHNLNSRLRGLAGDSRLKAIQKTVEMTFMELVQSTETQKELLAMVRAAMLFLAEPQISRAQDDARSRNELQTLLDLAKLKELNIASKMSDPIPSNRIHYTKDEGSKTITIATYLNHPEETEMSTEKQLDANTRMVWIEWKRYGLRDSKHTSDDDEEHAETAHPEITSRTARLAELLACPKPTDFCTPSCLGYLDEAKNYRLGWVFAMPVETAHPPKSLRSLLSSIACPSLTERVALASRLTACLLYLHAVNWLHKALRSDNILFIYDGDGPPISEPIVSGFDLSRPDKDSAKTIEMAEANPRRDMYRWPMSQTSLPDENRARKTFDIYSLGIILLEIAHWKPIESIMGFTDMDEITTSHSVKIRSRLLDTEPQPLNKLLEIMGRKYHDAVKACIQGPEGFGLADSDNQTDPNVGVALQRMYMERVVQKLKSLDV</sequence>
<name>A0AAE1ICD6_9HYPO</name>
<dbReference type="Gene3D" id="1.10.510.10">
    <property type="entry name" value="Transferase(Phosphotransferase) domain 1"/>
    <property type="match status" value="1"/>
</dbReference>
<dbReference type="RefSeq" id="XP_062755172.1">
    <property type="nucleotide sequence ID" value="XM_062900543.1"/>
</dbReference>
<dbReference type="SUPFAM" id="SSF56112">
    <property type="entry name" value="Protein kinase-like (PK-like)"/>
    <property type="match status" value="1"/>
</dbReference>
<dbReference type="AlphaFoldDB" id="A0AAE1ICD6"/>
<dbReference type="EMBL" id="JAWRVG010000022">
    <property type="protein sequence ID" value="KAK4071733.1"/>
    <property type="molecule type" value="Genomic_DNA"/>
</dbReference>
<dbReference type="Proteomes" id="UP001273209">
    <property type="component" value="Unassembled WGS sequence"/>
</dbReference>
<dbReference type="InterPro" id="IPR056002">
    <property type="entry name" value="DUF7580"/>
</dbReference>
<feature type="domain" description="DUF7580" evidence="2">
    <location>
        <begin position="393"/>
        <end position="611"/>
    </location>
</feature>
<evidence type="ECO:0008006" key="5">
    <source>
        <dbReference type="Google" id="ProtNLM"/>
    </source>
</evidence>
<reference evidence="3" key="1">
    <citation type="submission" date="2023-11" db="EMBL/GenBank/DDBJ databases">
        <title>The genome sequences of three competitors of mushroom-forming fungi.</title>
        <authorList>
            <person name="Beijen E."/>
            <person name="Ohm R.A."/>
        </authorList>
    </citation>
    <scope>NUCLEOTIDE SEQUENCE</scope>
    <source>
        <strain evidence="3">CBS 100526</strain>
    </source>
</reference>
<evidence type="ECO:0000313" key="4">
    <source>
        <dbReference type="Proteomes" id="UP001273209"/>
    </source>
</evidence>
<gene>
    <name evidence="3" type="ORF">Triagg1_5971</name>
</gene>
<dbReference type="InterPro" id="IPR011009">
    <property type="entry name" value="Kinase-like_dom_sf"/>
</dbReference>
<feature type="domain" description="Prion-inhibition and propagation HeLo" evidence="1">
    <location>
        <begin position="18"/>
        <end position="215"/>
    </location>
</feature>
<evidence type="ECO:0000259" key="2">
    <source>
        <dbReference type="Pfam" id="PF24476"/>
    </source>
</evidence>
<dbReference type="PANTHER" id="PTHR37542">
    <property type="entry name" value="HELO DOMAIN-CONTAINING PROTEIN-RELATED"/>
    <property type="match status" value="1"/>
</dbReference>
<dbReference type="Pfam" id="PF24476">
    <property type="entry name" value="DUF7580"/>
    <property type="match status" value="1"/>
</dbReference>
<proteinExistence type="predicted"/>
<dbReference type="Gene3D" id="1.20.120.1020">
    <property type="entry name" value="Prion-inhibition and propagation, HeLo domain"/>
    <property type="match status" value="1"/>
</dbReference>
<evidence type="ECO:0000259" key="1">
    <source>
        <dbReference type="Pfam" id="PF14479"/>
    </source>
</evidence>